<reference evidence="1 2" key="1">
    <citation type="journal article" date="2023" name="IMA Fungus">
        <title>Comparative genomic study of the Penicillium genus elucidates a diverse pangenome and 15 lateral gene transfer events.</title>
        <authorList>
            <person name="Petersen C."/>
            <person name="Sorensen T."/>
            <person name="Nielsen M.R."/>
            <person name="Sondergaard T.E."/>
            <person name="Sorensen J.L."/>
            <person name="Fitzpatrick D.A."/>
            <person name="Frisvad J.C."/>
            <person name="Nielsen K.L."/>
        </authorList>
    </citation>
    <scope>NUCLEOTIDE SEQUENCE [LARGE SCALE GENOMIC DNA]</scope>
    <source>
        <strain evidence="1 2">IBT 3361</strain>
    </source>
</reference>
<name>A0ABQ8WM66_PENCH</name>
<dbReference type="EMBL" id="JAPVEB010000003">
    <property type="protein sequence ID" value="KAJ5271093.1"/>
    <property type="molecule type" value="Genomic_DNA"/>
</dbReference>
<dbReference type="Proteomes" id="UP001220256">
    <property type="component" value="Unassembled WGS sequence"/>
</dbReference>
<dbReference type="Gene3D" id="3.40.50.300">
    <property type="entry name" value="P-loop containing nucleotide triphosphate hydrolases"/>
    <property type="match status" value="1"/>
</dbReference>
<evidence type="ECO:0000313" key="1">
    <source>
        <dbReference type="EMBL" id="KAJ5271093.1"/>
    </source>
</evidence>
<accession>A0ABQ8WM66</accession>
<dbReference type="InterPro" id="IPR027417">
    <property type="entry name" value="P-loop_NTPase"/>
</dbReference>
<sequence>MHPDISKLVNQKFYQGRLADHDCTNETVPKDFNKTRFGVETNLLFINVFPSEVEILNHPKNETHASVSSKDIIILVPCELQFRTHLKILTLDHRNDPSHGPDKLSVN</sequence>
<organism evidence="1 2">
    <name type="scientific">Penicillium chrysogenum</name>
    <name type="common">Penicillium notatum</name>
    <dbReference type="NCBI Taxonomy" id="5076"/>
    <lineage>
        <taxon>Eukaryota</taxon>
        <taxon>Fungi</taxon>
        <taxon>Dikarya</taxon>
        <taxon>Ascomycota</taxon>
        <taxon>Pezizomycotina</taxon>
        <taxon>Eurotiomycetes</taxon>
        <taxon>Eurotiomycetidae</taxon>
        <taxon>Eurotiales</taxon>
        <taxon>Aspergillaceae</taxon>
        <taxon>Penicillium</taxon>
        <taxon>Penicillium chrysogenum species complex</taxon>
    </lineage>
</organism>
<proteinExistence type="predicted"/>
<keyword evidence="2" id="KW-1185">Reference proteome</keyword>
<gene>
    <name evidence="1" type="ORF">N7505_006851</name>
</gene>
<comment type="caution">
    <text evidence="1">The sequence shown here is derived from an EMBL/GenBank/DDBJ whole genome shotgun (WGS) entry which is preliminary data.</text>
</comment>
<evidence type="ECO:0000313" key="2">
    <source>
        <dbReference type="Proteomes" id="UP001220256"/>
    </source>
</evidence>
<protein>
    <submittedName>
        <fullName evidence="1">Uncharacterized protein</fullName>
    </submittedName>
</protein>